<protein>
    <submittedName>
        <fullName evidence="3">CCHC-type domain-containing protein</fullName>
    </submittedName>
</protein>
<keyword evidence="2" id="KW-1185">Reference proteome</keyword>
<name>A0A915PFM7_9BILA</name>
<sequence length="648" mass="73430">MNIDNEGMLLSNIGICVGVAKDGRFKLAHLVVLGRTATMHLYLSVEFRRTFRNWALVSKINFNSIKTLECLSMFSYTLTAKHTKQCFNWYRQVHVKDEYSAITKTYWKLIDDEFIPTILIRAGERFTLIEVSLPIFFAPDLSLFSSLQHKNSKVALKPICPLFGQESVQILDLPVDGFSDRNGNSPVPGTLYCVRVQISFTPGLIPIWTYNENYVGTLDSFHWTSAFMAENSISTDIFKSYRVDGLVIEKVVRKIKQRKILNFYLILQENAKEFPPRLAIAVGHDADKYGGGKSLDVGDWISFLPIMLDCYTYPVLFALHCPSSNTISNKKLKLFKEPGGDYKLTLKITEEYLAFIQAGDNSNNNNCRLPVLGLLVDPFNCSKNLLNKLGHLVTIEIRPQWHMEKGVVIWTALNSCENSKVPVLEAKKCFRDTASVDNRGGSNNCRSRAALLSLEMGRRKQVPVGDPRNYGCQHCGGADHLVKDCAMALRCFKCHGLGHTSVNFAEEFSSLKVSDTQVVLDEGEPGGFGYSRRRRFAFELKTNLEHQQKIKEGNLFQKFQFSSNKNIGKENLRKIRGNKNKGGNNEDNFVIDEALNAALSDEERNEEEEEVKYKEDNEEVFEYDEEGVEQVEEGEEEEYADYSSNVSG</sequence>
<evidence type="ECO:0000313" key="2">
    <source>
        <dbReference type="Proteomes" id="UP000887560"/>
    </source>
</evidence>
<organism evidence="2 3">
    <name type="scientific">Meloidogyne floridensis</name>
    <dbReference type="NCBI Taxonomy" id="298350"/>
    <lineage>
        <taxon>Eukaryota</taxon>
        <taxon>Metazoa</taxon>
        <taxon>Ecdysozoa</taxon>
        <taxon>Nematoda</taxon>
        <taxon>Chromadorea</taxon>
        <taxon>Rhabditida</taxon>
        <taxon>Tylenchina</taxon>
        <taxon>Tylenchomorpha</taxon>
        <taxon>Tylenchoidea</taxon>
        <taxon>Meloidogynidae</taxon>
        <taxon>Meloidogyninae</taxon>
        <taxon>Meloidogyne</taxon>
    </lineage>
</organism>
<accession>A0A915PFM7</accession>
<dbReference type="Gene3D" id="4.10.60.10">
    <property type="entry name" value="Zinc finger, CCHC-type"/>
    <property type="match status" value="1"/>
</dbReference>
<dbReference type="AlphaFoldDB" id="A0A915PFM7"/>
<proteinExistence type="predicted"/>
<evidence type="ECO:0000313" key="3">
    <source>
        <dbReference type="WBParaSite" id="scf7180000424739.g13874"/>
    </source>
</evidence>
<dbReference type="WBParaSite" id="scf7180000424739.g13874">
    <property type="protein sequence ID" value="scf7180000424739.g13874"/>
    <property type="gene ID" value="scf7180000424739.g13874"/>
</dbReference>
<dbReference type="Proteomes" id="UP000887560">
    <property type="component" value="Unplaced"/>
</dbReference>
<feature type="region of interest" description="Disordered" evidence="1">
    <location>
        <begin position="598"/>
        <end position="648"/>
    </location>
</feature>
<reference evidence="3" key="1">
    <citation type="submission" date="2022-11" db="UniProtKB">
        <authorList>
            <consortium name="WormBaseParasite"/>
        </authorList>
    </citation>
    <scope>IDENTIFICATION</scope>
</reference>
<evidence type="ECO:0000256" key="1">
    <source>
        <dbReference type="SAM" id="MobiDB-lite"/>
    </source>
</evidence>
<feature type="compositionally biased region" description="Acidic residues" evidence="1">
    <location>
        <begin position="603"/>
        <end position="640"/>
    </location>
</feature>